<evidence type="ECO:0000259" key="5">
    <source>
        <dbReference type="Pfam" id="PF22692"/>
    </source>
</evidence>
<accession>A0A109MZV2</accession>
<evidence type="ECO:0000259" key="4">
    <source>
        <dbReference type="Pfam" id="PF06429"/>
    </source>
</evidence>
<dbReference type="RefSeq" id="WP_061141257.1">
    <property type="nucleotide sequence ID" value="NZ_LNNH01000012.1"/>
</dbReference>
<dbReference type="PROSITE" id="PS00588">
    <property type="entry name" value="FLAGELLA_BB_ROD"/>
    <property type="match status" value="1"/>
</dbReference>
<dbReference type="InterPro" id="IPR037925">
    <property type="entry name" value="FlgE/F/G-like"/>
</dbReference>
<dbReference type="EMBL" id="LNNH01000012">
    <property type="protein sequence ID" value="KWW20899.1"/>
    <property type="molecule type" value="Genomic_DNA"/>
</dbReference>
<evidence type="ECO:0000313" key="6">
    <source>
        <dbReference type="EMBL" id="KWW20899.1"/>
    </source>
</evidence>
<proteinExistence type="inferred from homology"/>
<protein>
    <submittedName>
        <fullName evidence="6">Uncharacterized protein</fullName>
    </submittedName>
</protein>
<dbReference type="InterPro" id="IPR020013">
    <property type="entry name" value="Flagellar_FlgE/F/G"/>
</dbReference>
<dbReference type="Proteomes" id="UP000064189">
    <property type="component" value="Unassembled WGS sequence"/>
</dbReference>
<dbReference type="NCBIfam" id="TIGR03506">
    <property type="entry name" value="FlgEFG_subfam"/>
    <property type="match status" value="1"/>
</dbReference>
<feature type="domain" description="Flagellar hook protein FlgE/F/G-like D1" evidence="5">
    <location>
        <begin position="117"/>
        <end position="177"/>
    </location>
</feature>
<comment type="subcellular location">
    <subcellularLocation>
        <location evidence="2">Bacterial flagellum basal body</location>
    </subcellularLocation>
</comment>
<dbReference type="AlphaFoldDB" id="A0A109MZV2"/>
<dbReference type="InterPro" id="IPR053967">
    <property type="entry name" value="LlgE_F_G-like_D1"/>
</dbReference>
<evidence type="ECO:0000256" key="2">
    <source>
        <dbReference type="RuleBase" id="RU362116"/>
    </source>
</evidence>
<dbReference type="Pfam" id="PF22692">
    <property type="entry name" value="LlgE_F_G_D1"/>
    <property type="match status" value="1"/>
</dbReference>
<dbReference type="PANTHER" id="PTHR30435">
    <property type="entry name" value="FLAGELLAR PROTEIN"/>
    <property type="match status" value="1"/>
</dbReference>
<feature type="domain" description="Flagellar basal body rod protein N-terminal" evidence="3">
    <location>
        <begin position="5"/>
        <end position="35"/>
    </location>
</feature>
<evidence type="ECO:0000256" key="1">
    <source>
        <dbReference type="ARBA" id="ARBA00009677"/>
    </source>
</evidence>
<dbReference type="InterPro" id="IPR001444">
    <property type="entry name" value="Flag_bb_rod_N"/>
</dbReference>
<gene>
    <name evidence="6" type="ORF">AS888_14795</name>
</gene>
<keyword evidence="2" id="KW-0975">Bacterial flagellum</keyword>
<sequence length="278" mass="30301">MLRGFYTAASGMIAQQRRTELLTNNMSNANTTGYKADQTSVRSFPELLISNMGSKTVPTENKLAIPGFSKVGGLSTGVYVQEANPLFTQGTLEETGLHTDMALADENLPINADRRKGSVLFTVQNEDGGLRYTRNGSFTLDGQGYLTTPSGQYVLNENKERIKLESDRFSVTDDGVILEGNVQTARLGIGYSNDPSSQLMKDGEGLYKAVDNEELPSAYAAVDGGFSTKQGFLEGSNVDQSRTMTEMMSAYRSFESSQKILQAYDKSLDKAVNEVGRL</sequence>
<evidence type="ECO:0000259" key="3">
    <source>
        <dbReference type="Pfam" id="PF00460"/>
    </source>
</evidence>
<comment type="similarity">
    <text evidence="1 2">Belongs to the flagella basal body rod proteins family.</text>
</comment>
<dbReference type="PANTHER" id="PTHR30435:SF19">
    <property type="entry name" value="FLAGELLAR BASAL-BODY ROD PROTEIN FLGG"/>
    <property type="match status" value="1"/>
</dbReference>
<dbReference type="SUPFAM" id="SSF117143">
    <property type="entry name" value="Flagellar hook protein flgE"/>
    <property type="match status" value="1"/>
</dbReference>
<comment type="caution">
    <text evidence="6">The sequence shown here is derived from an EMBL/GenBank/DDBJ whole genome shotgun (WGS) entry which is preliminary data.</text>
</comment>
<dbReference type="GO" id="GO:0071978">
    <property type="term" value="P:bacterial-type flagellum-dependent swarming motility"/>
    <property type="evidence" value="ECO:0007669"/>
    <property type="project" value="TreeGrafter"/>
</dbReference>
<feature type="domain" description="Flagellar basal-body/hook protein C-terminal" evidence="4">
    <location>
        <begin position="229"/>
        <end position="273"/>
    </location>
</feature>
<reference evidence="6 7" key="1">
    <citation type="submission" date="2015-11" db="EMBL/GenBank/DDBJ databases">
        <title>Genome Sequence of Bacillus simplex strain VanAntwerpen2.</title>
        <authorList>
            <person name="Couger M.B."/>
        </authorList>
    </citation>
    <scope>NUCLEOTIDE SEQUENCE [LARGE SCALE GENOMIC DNA]</scope>
    <source>
        <strain evidence="6 7">VanAntwerpen02</strain>
    </source>
</reference>
<keyword evidence="7" id="KW-1185">Reference proteome</keyword>
<organism evidence="6 7">
    <name type="scientific">Peribacillus simplex</name>
    <dbReference type="NCBI Taxonomy" id="1478"/>
    <lineage>
        <taxon>Bacteria</taxon>
        <taxon>Bacillati</taxon>
        <taxon>Bacillota</taxon>
        <taxon>Bacilli</taxon>
        <taxon>Bacillales</taxon>
        <taxon>Bacillaceae</taxon>
        <taxon>Peribacillus</taxon>
    </lineage>
</organism>
<dbReference type="InterPro" id="IPR019776">
    <property type="entry name" value="Flagellar_basal_body_rod_CS"/>
</dbReference>
<evidence type="ECO:0000313" key="7">
    <source>
        <dbReference type="Proteomes" id="UP000064189"/>
    </source>
</evidence>
<dbReference type="Pfam" id="PF06429">
    <property type="entry name" value="Flg_bbr_C"/>
    <property type="match status" value="1"/>
</dbReference>
<name>A0A109MZV2_9BACI</name>
<dbReference type="GO" id="GO:0009425">
    <property type="term" value="C:bacterial-type flagellum basal body"/>
    <property type="evidence" value="ECO:0007669"/>
    <property type="project" value="UniProtKB-SubCell"/>
</dbReference>
<dbReference type="Pfam" id="PF00460">
    <property type="entry name" value="Flg_bb_rod"/>
    <property type="match status" value="1"/>
</dbReference>
<dbReference type="InterPro" id="IPR010930">
    <property type="entry name" value="Flg_bb/hook_C_dom"/>
</dbReference>